<dbReference type="GO" id="GO:0032259">
    <property type="term" value="P:methylation"/>
    <property type="evidence" value="ECO:0007669"/>
    <property type="project" value="UniProtKB-KW"/>
</dbReference>
<comment type="subcellular location">
    <subcellularLocation>
        <location evidence="1">Endomembrane system</location>
        <topology evidence="1">Multi-pass membrane protein</topology>
    </subcellularLocation>
</comment>
<dbReference type="OrthoDB" id="9811969at2"/>
<evidence type="ECO:0000256" key="2">
    <source>
        <dbReference type="ARBA" id="ARBA00022692"/>
    </source>
</evidence>
<dbReference type="PANTHER" id="PTHR43847">
    <property type="entry name" value="BLL3993 PROTEIN"/>
    <property type="match status" value="1"/>
</dbReference>
<keyword evidence="3 5" id="KW-1133">Transmembrane helix</keyword>
<reference evidence="7" key="1">
    <citation type="submission" date="2016-10" db="EMBL/GenBank/DDBJ databases">
        <authorList>
            <person name="Varghese N."/>
            <person name="Submissions S."/>
        </authorList>
    </citation>
    <scope>NUCLEOTIDE SEQUENCE [LARGE SCALE GENOMIC DNA]</scope>
    <source>
        <strain evidence="7">DSM 16995</strain>
    </source>
</reference>
<keyword evidence="7" id="KW-1185">Reference proteome</keyword>
<feature type="transmembrane region" description="Helical" evidence="5">
    <location>
        <begin position="102"/>
        <end position="124"/>
    </location>
</feature>
<evidence type="ECO:0000256" key="4">
    <source>
        <dbReference type="ARBA" id="ARBA00023136"/>
    </source>
</evidence>
<dbReference type="GO" id="GO:0012505">
    <property type="term" value="C:endomembrane system"/>
    <property type="evidence" value="ECO:0007669"/>
    <property type="project" value="UniProtKB-SubCell"/>
</dbReference>
<evidence type="ECO:0000256" key="1">
    <source>
        <dbReference type="ARBA" id="ARBA00004127"/>
    </source>
</evidence>
<dbReference type="InterPro" id="IPR052527">
    <property type="entry name" value="Metal_cation-efflux_comp"/>
</dbReference>
<evidence type="ECO:0000313" key="7">
    <source>
        <dbReference type="Proteomes" id="UP000199053"/>
    </source>
</evidence>
<dbReference type="Gene3D" id="1.20.120.1630">
    <property type="match status" value="1"/>
</dbReference>
<dbReference type="AlphaFoldDB" id="A0A1G9EGN3"/>
<organism evidence="6 7">
    <name type="scientific">Maridesulfovibrio ferrireducens</name>
    <dbReference type="NCBI Taxonomy" id="246191"/>
    <lineage>
        <taxon>Bacteria</taxon>
        <taxon>Pseudomonadati</taxon>
        <taxon>Thermodesulfobacteriota</taxon>
        <taxon>Desulfovibrionia</taxon>
        <taxon>Desulfovibrionales</taxon>
        <taxon>Desulfovibrionaceae</taxon>
        <taxon>Maridesulfovibrio</taxon>
    </lineage>
</organism>
<dbReference type="Pfam" id="PF04191">
    <property type="entry name" value="PEMT"/>
    <property type="match status" value="1"/>
</dbReference>
<protein>
    <submittedName>
        <fullName evidence="6">Protein-S-isoprenylcysteine O-methyltransferase Ste14</fullName>
    </submittedName>
</protein>
<keyword evidence="6" id="KW-0808">Transferase</keyword>
<dbReference type="Proteomes" id="UP000199053">
    <property type="component" value="Unassembled WGS sequence"/>
</dbReference>
<accession>A0A1G9EGN3</accession>
<evidence type="ECO:0000256" key="5">
    <source>
        <dbReference type="SAM" id="Phobius"/>
    </source>
</evidence>
<dbReference type="InterPro" id="IPR007318">
    <property type="entry name" value="Phopholipid_MeTrfase"/>
</dbReference>
<evidence type="ECO:0000313" key="6">
    <source>
        <dbReference type="EMBL" id="SDK75233.1"/>
    </source>
</evidence>
<keyword evidence="4 5" id="KW-0472">Membrane</keyword>
<proteinExistence type="predicted"/>
<evidence type="ECO:0000256" key="3">
    <source>
        <dbReference type="ARBA" id="ARBA00022989"/>
    </source>
</evidence>
<keyword evidence="2 5" id="KW-0812">Transmembrane</keyword>
<dbReference type="RefSeq" id="WP_092159095.1">
    <property type="nucleotide sequence ID" value="NZ_FNGA01000002.1"/>
</dbReference>
<gene>
    <name evidence="6" type="ORF">SAMN05660337_1103</name>
</gene>
<dbReference type="STRING" id="246191.SAMN05660337_1103"/>
<keyword evidence="6" id="KW-0489">Methyltransferase</keyword>
<dbReference type="EMBL" id="FNGA01000002">
    <property type="protein sequence ID" value="SDK75233.1"/>
    <property type="molecule type" value="Genomic_DNA"/>
</dbReference>
<sequence>MKKQAIPNVPETDSAGVKIMPPSIFFCCLISGITLNIFFTWQIMPENWLALLITGIIIIAAGISFMMWGHARFKSLGVNVPTDMPASQLVTDGAHQYSRNPMYVGFIAILLGLGIAVDSVWMLVSALPMTLYLSFYVIPKEEAYLLRTFGAEFKTYCKYVRKWL</sequence>
<feature type="transmembrane region" description="Helical" evidence="5">
    <location>
        <begin position="48"/>
        <end position="68"/>
    </location>
</feature>
<name>A0A1G9EGN3_9BACT</name>
<dbReference type="GO" id="GO:0008168">
    <property type="term" value="F:methyltransferase activity"/>
    <property type="evidence" value="ECO:0007669"/>
    <property type="project" value="UniProtKB-KW"/>
</dbReference>
<dbReference type="PANTHER" id="PTHR43847:SF1">
    <property type="entry name" value="BLL3993 PROTEIN"/>
    <property type="match status" value="1"/>
</dbReference>
<feature type="transmembrane region" description="Helical" evidence="5">
    <location>
        <begin position="20"/>
        <end position="41"/>
    </location>
</feature>